<proteinExistence type="predicted"/>
<dbReference type="SUPFAM" id="SSF52540">
    <property type="entry name" value="P-loop containing nucleoside triphosphate hydrolases"/>
    <property type="match status" value="1"/>
</dbReference>
<dbReference type="Proteomes" id="UP000193900">
    <property type="component" value="Unassembled WGS sequence"/>
</dbReference>
<keyword evidence="4 9" id="KW-0812">Transmembrane</keyword>
<evidence type="ECO:0000313" key="12">
    <source>
        <dbReference type="EMBL" id="SLN46850.1"/>
    </source>
</evidence>
<keyword evidence="12" id="KW-0378">Hydrolase</keyword>
<dbReference type="PROSITE" id="PS50929">
    <property type="entry name" value="ABC_TM1F"/>
    <property type="match status" value="1"/>
</dbReference>
<dbReference type="GO" id="GO:0016887">
    <property type="term" value="F:ATP hydrolysis activity"/>
    <property type="evidence" value="ECO:0007669"/>
    <property type="project" value="InterPro"/>
</dbReference>
<evidence type="ECO:0000256" key="1">
    <source>
        <dbReference type="ARBA" id="ARBA00004651"/>
    </source>
</evidence>
<dbReference type="InterPro" id="IPR036640">
    <property type="entry name" value="ABC1_TM_sf"/>
</dbReference>
<dbReference type="GO" id="GO:0005524">
    <property type="term" value="F:ATP binding"/>
    <property type="evidence" value="ECO:0007669"/>
    <property type="project" value="UniProtKB-KW"/>
</dbReference>
<dbReference type="Gene3D" id="3.40.50.300">
    <property type="entry name" value="P-loop containing nucleotide triphosphate hydrolases"/>
    <property type="match status" value="1"/>
</dbReference>
<feature type="transmembrane region" description="Helical" evidence="9">
    <location>
        <begin position="171"/>
        <end position="193"/>
    </location>
</feature>
<dbReference type="EC" id="3.6.3.-" evidence="12"/>
<dbReference type="FunFam" id="3.40.50.300:FF:000221">
    <property type="entry name" value="Multidrug ABC transporter ATP-binding protein"/>
    <property type="match status" value="1"/>
</dbReference>
<keyword evidence="3" id="KW-1003">Cell membrane</keyword>
<dbReference type="Gene3D" id="1.20.1560.10">
    <property type="entry name" value="ABC transporter type 1, transmembrane domain"/>
    <property type="match status" value="1"/>
</dbReference>
<evidence type="ECO:0000256" key="9">
    <source>
        <dbReference type="SAM" id="Phobius"/>
    </source>
</evidence>
<evidence type="ECO:0000259" key="10">
    <source>
        <dbReference type="PROSITE" id="PS50893"/>
    </source>
</evidence>
<evidence type="ECO:0000256" key="5">
    <source>
        <dbReference type="ARBA" id="ARBA00022741"/>
    </source>
</evidence>
<dbReference type="PANTHER" id="PTHR43394">
    <property type="entry name" value="ATP-DEPENDENT PERMEASE MDL1, MITOCHONDRIAL"/>
    <property type="match status" value="1"/>
</dbReference>
<dbReference type="GO" id="GO:0015421">
    <property type="term" value="F:ABC-type oligopeptide transporter activity"/>
    <property type="evidence" value="ECO:0007669"/>
    <property type="project" value="TreeGrafter"/>
</dbReference>
<dbReference type="Pfam" id="PF00664">
    <property type="entry name" value="ABC_membrane"/>
    <property type="match status" value="1"/>
</dbReference>
<feature type="domain" description="ABC transmembrane type-1" evidence="11">
    <location>
        <begin position="32"/>
        <end position="314"/>
    </location>
</feature>
<feature type="transmembrane region" description="Helical" evidence="9">
    <location>
        <begin position="258"/>
        <end position="279"/>
    </location>
</feature>
<evidence type="ECO:0000256" key="7">
    <source>
        <dbReference type="ARBA" id="ARBA00022989"/>
    </source>
</evidence>
<accession>A0A1Y5SSM8</accession>
<keyword evidence="5" id="KW-0547">Nucleotide-binding</keyword>
<dbReference type="SMART" id="SM00382">
    <property type="entry name" value="AAA"/>
    <property type="match status" value="1"/>
</dbReference>
<reference evidence="12 13" key="1">
    <citation type="submission" date="2017-03" db="EMBL/GenBank/DDBJ databases">
        <authorList>
            <person name="Afonso C.L."/>
            <person name="Miller P.J."/>
            <person name="Scott M.A."/>
            <person name="Spackman E."/>
            <person name="Goraichik I."/>
            <person name="Dimitrov K.M."/>
            <person name="Suarez D.L."/>
            <person name="Swayne D.E."/>
        </authorList>
    </citation>
    <scope>NUCLEOTIDE SEQUENCE [LARGE SCALE GENOMIC DNA]</scope>
    <source>
        <strain evidence="12 13">CECT 7023</strain>
    </source>
</reference>
<dbReference type="EMBL" id="FWFZ01000008">
    <property type="protein sequence ID" value="SLN46850.1"/>
    <property type="molecule type" value="Genomic_DNA"/>
</dbReference>
<dbReference type="AlphaFoldDB" id="A0A1Y5SSM8"/>
<evidence type="ECO:0000256" key="8">
    <source>
        <dbReference type="ARBA" id="ARBA00023136"/>
    </source>
</evidence>
<dbReference type="InterPro" id="IPR003439">
    <property type="entry name" value="ABC_transporter-like_ATP-bd"/>
</dbReference>
<dbReference type="InterPro" id="IPR017871">
    <property type="entry name" value="ABC_transporter-like_CS"/>
</dbReference>
<dbReference type="SUPFAM" id="SSF90123">
    <property type="entry name" value="ABC transporter transmembrane region"/>
    <property type="match status" value="1"/>
</dbReference>
<protein>
    <submittedName>
        <fullName evidence="12">Putative multidrug export ATP-binding/permease protein</fullName>
        <ecNumber evidence="12">3.6.3.-</ecNumber>
    </submittedName>
</protein>
<dbReference type="CDD" id="cd18552">
    <property type="entry name" value="ABC_6TM_MsbA_like"/>
    <property type="match status" value="1"/>
</dbReference>
<keyword evidence="8 9" id="KW-0472">Membrane</keyword>
<dbReference type="GO" id="GO:0005886">
    <property type="term" value="C:plasma membrane"/>
    <property type="evidence" value="ECO:0007669"/>
    <property type="project" value="UniProtKB-SubCell"/>
</dbReference>
<dbReference type="OrthoDB" id="9808328at2"/>
<evidence type="ECO:0000259" key="11">
    <source>
        <dbReference type="PROSITE" id="PS50929"/>
    </source>
</evidence>
<gene>
    <name evidence="12" type="ORF">ROA7023_01947</name>
</gene>
<evidence type="ECO:0000256" key="6">
    <source>
        <dbReference type="ARBA" id="ARBA00022840"/>
    </source>
</evidence>
<dbReference type="PROSITE" id="PS00211">
    <property type="entry name" value="ABC_TRANSPORTER_1"/>
    <property type="match status" value="1"/>
</dbReference>
<feature type="transmembrane region" description="Helical" evidence="9">
    <location>
        <begin position="141"/>
        <end position="165"/>
    </location>
</feature>
<sequence>MKAASAPKEMASRPLFTWLWRGYLRKHLWGLLAALAIMSIEGSSLGLFSLLVQPMFDTVLVGGDYTALWQVGFAIFAIFLVRGIAAMAHRILLTRIAQRTAGAIRSDLLAHLMTLDSSFHQTKAPGELIERCQGDVQAINSVWATIITGVGRDMVALVWLFGVALSIDWRWTLVTMVAAPLLVIPSYLVQLYVRRASRRAREIASRMSTRLDEVFHGINPIKLNALERYQSRRDRALVDQRIEAEVTTAVWQSAIPGLLDLMSGIGFLCVMLYGGSQIIEGDKTVGQFMAFFTAIGLAFDPLRRLGSLSGKWQNAAASIERILGLFNESPTILGPATPKPAPSGAPDLALDGVSFAYGDMSVLRDVSFTAPAGKTTALVGASGAGKSTIFHVLTRLQDPTSGRVLIGGTDARDLALGELRGLFSVVSQDAALFDETLRENILLGREGVSDAHLDEVLRAAHVADFLPNLADGLDSPAGPRGSNLSGGQRQRVAIARALLRDTPVLLLDEATSALDTRSEQIVQGALERLSQGRTTLVIAHRLSTVRDADQIVVMDQGRVMDIGTHDALLERGGIYADLYAMQFKSDDADAEAS</sequence>
<feature type="transmembrane region" description="Helical" evidence="9">
    <location>
        <begin position="28"/>
        <end position="52"/>
    </location>
</feature>
<dbReference type="InterPro" id="IPR039421">
    <property type="entry name" value="Type_1_exporter"/>
</dbReference>
<keyword evidence="2" id="KW-0813">Transport</keyword>
<dbReference type="InterPro" id="IPR003593">
    <property type="entry name" value="AAA+_ATPase"/>
</dbReference>
<dbReference type="Pfam" id="PF00005">
    <property type="entry name" value="ABC_tran"/>
    <property type="match status" value="1"/>
</dbReference>
<organism evidence="12 13">
    <name type="scientific">Roseisalinus antarcticus</name>
    <dbReference type="NCBI Taxonomy" id="254357"/>
    <lineage>
        <taxon>Bacteria</taxon>
        <taxon>Pseudomonadati</taxon>
        <taxon>Pseudomonadota</taxon>
        <taxon>Alphaproteobacteria</taxon>
        <taxon>Rhodobacterales</taxon>
        <taxon>Roseobacteraceae</taxon>
        <taxon>Roseisalinus</taxon>
    </lineage>
</organism>
<evidence type="ECO:0000256" key="2">
    <source>
        <dbReference type="ARBA" id="ARBA00022448"/>
    </source>
</evidence>
<dbReference type="PROSITE" id="PS50893">
    <property type="entry name" value="ABC_TRANSPORTER_2"/>
    <property type="match status" value="1"/>
</dbReference>
<keyword evidence="6 12" id="KW-0067">ATP-binding</keyword>
<evidence type="ECO:0000313" key="13">
    <source>
        <dbReference type="Proteomes" id="UP000193900"/>
    </source>
</evidence>
<evidence type="ECO:0000256" key="3">
    <source>
        <dbReference type="ARBA" id="ARBA00022475"/>
    </source>
</evidence>
<comment type="subcellular location">
    <subcellularLocation>
        <location evidence="1">Cell membrane</location>
        <topology evidence="1">Multi-pass membrane protein</topology>
    </subcellularLocation>
</comment>
<dbReference type="InterPro" id="IPR027417">
    <property type="entry name" value="P-loop_NTPase"/>
</dbReference>
<dbReference type="InterPro" id="IPR011527">
    <property type="entry name" value="ABC1_TM_dom"/>
</dbReference>
<keyword evidence="13" id="KW-1185">Reference proteome</keyword>
<dbReference type="PANTHER" id="PTHR43394:SF1">
    <property type="entry name" value="ATP-BINDING CASSETTE SUB-FAMILY B MEMBER 10, MITOCHONDRIAL"/>
    <property type="match status" value="1"/>
</dbReference>
<keyword evidence="7 9" id="KW-1133">Transmembrane helix</keyword>
<name>A0A1Y5SSM8_9RHOB</name>
<feature type="transmembrane region" description="Helical" evidence="9">
    <location>
        <begin position="67"/>
        <end position="85"/>
    </location>
</feature>
<feature type="domain" description="ABC transporter" evidence="10">
    <location>
        <begin position="348"/>
        <end position="581"/>
    </location>
</feature>
<evidence type="ECO:0000256" key="4">
    <source>
        <dbReference type="ARBA" id="ARBA00022692"/>
    </source>
</evidence>